<dbReference type="InterPro" id="IPR036415">
    <property type="entry name" value="Lamin_tail_dom_sf"/>
</dbReference>
<dbReference type="EMBL" id="FNYV01000013">
    <property type="protein sequence ID" value="SEJ99924.1"/>
    <property type="molecule type" value="Genomic_DNA"/>
</dbReference>
<evidence type="ECO:0000259" key="2">
    <source>
        <dbReference type="PROSITE" id="PS51841"/>
    </source>
</evidence>
<proteinExistence type="predicted"/>
<gene>
    <name evidence="3" type="ORF">SAMN05443287_11378</name>
</gene>
<dbReference type="PROSITE" id="PS51841">
    <property type="entry name" value="LTD"/>
    <property type="match status" value="1"/>
</dbReference>
<dbReference type="AlphaFoldDB" id="A0A1H7DF13"/>
<feature type="signal peptide" evidence="1">
    <location>
        <begin position="1"/>
        <end position="28"/>
    </location>
</feature>
<reference evidence="4" key="1">
    <citation type="submission" date="2016-10" db="EMBL/GenBank/DDBJ databases">
        <authorList>
            <person name="Varghese N."/>
            <person name="Submissions S."/>
        </authorList>
    </citation>
    <scope>NUCLEOTIDE SEQUENCE [LARGE SCALE GENOMIC DNA]</scope>
    <source>
        <strain evidence="4">CGMCC 4.7038</strain>
    </source>
</reference>
<sequence length="152" mass="16557">MTRRLTGLVAALAVAVGGSFAVAAPAHAATPAIEITKVYYDSPGVDNRSNSSLKAEYVKLTNRRATTINLKNWTLRDKANHVYKFTGDFKLAKGKSVIIRTGTGKNTAATRYWGSGNYIWNNTGDTAYLRNASGKQIDKCVWTKKGMGYTNC</sequence>
<dbReference type="Gene3D" id="2.60.40.1260">
    <property type="entry name" value="Lamin Tail domain"/>
    <property type="match status" value="1"/>
</dbReference>
<dbReference type="Pfam" id="PF00932">
    <property type="entry name" value="LTD"/>
    <property type="match status" value="1"/>
</dbReference>
<evidence type="ECO:0000256" key="1">
    <source>
        <dbReference type="SAM" id="SignalP"/>
    </source>
</evidence>
<name>A0A1H7DF13_9ACTN</name>
<organism evidence="3 4">
    <name type="scientific">Micromonospora phaseoli</name>
    <dbReference type="NCBI Taxonomy" id="1144548"/>
    <lineage>
        <taxon>Bacteria</taxon>
        <taxon>Bacillati</taxon>
        <taxon>Actinomycetota</taxon>
        <taxon>Actinomycetes</taxon>
        <taxon>Micromonosporales</taxon>
        <taxon>Micromonosporaceae</taxon>
        <taxon>Micromonospora</taxon>
    </lineage>
</organism>
<evidence type="ECO:0000313" key="3">
    <source>
        <dbReference type="EMBL" id="SEJ99924.1"/>
    </source>
</evidence>
<keyword evidence="4" id="KW-1185">Reference proteome</keyword>
<feature type="chain" id="PRO_5011685688" evidence="1">
    <location>
        <begin position="29"/>
        <end position="152"/>
    </location>
</feature>
<protein>
    <submittedName>
        <fullName evidence="3">Lamin Tail Domain</fullName>
    </submittedName>
</protein>
<dbReference type="SUPFAM" id="SSF74853">
    <property type="entry name" value="Lamin A/C globular tail domain"/>
    <property type="match status" value="1"/>
</dbReference>
<dbReference type="InterPro" id="IPR001322">
    <property type="entry name" value="Lamin_tail_dom"/>
</dbReference>
<evidence type="ECO:0000313" key="4">
    <source>
        <dbReference type="Proteomes" id="UP000198707"/>
    </source>
</evidence>
<dbReference type="RefSeq" id="WP_232521545.1">
    <property type="nucleotide sequence ID" value="NZ_BOPI01000012.1"/>
</dbReference>
<dbReference type="Proteomes" id="UP000198707">
    <property type="component" value="Unassembled WGS sequence"/>
</dbReference>
<accession>A0A1H7DF13</accession>
<feature type="domain" description="LTD" evidence="2">
    <location>
        <begin position="18"/>
        <end position="151"/>
    </location>
</feature>
<keyword evidence="1" id="KW-0732">Signal</keyword>
<dbReference type="STRING" id="1144548.SAMN05443287_11378"/>